<gene>
    <name evidence="7" type="ORF">AGOS_AFR229C</name>
</gene>
<feature type="transmembrane region" description="Helical" evidence="6">
    <location>
        <begin position="442"/>
        <end position="461"/>
    </location>
</feature>
<dbReference type="OMA" id="TFVAMLQ"/>
<dbReference type="GO" id="GO:0022857">
    <property type="term" value="F:transmembrane transporter activity"/>
    <property type="evidence" value="ECO:0000318"/>
    <property type="project" value="GO_Central"/>
</dbReference>
<dbReference type="GO" id="GO:0016020">
    <property type="term" value="C:membrane"/>
    <property type="evidence" value="ECO:0000318"/>
    <property type="project" value="GO_Central"/>
</dbReference>
<dbReference type="Pfam" id="PF07690">
    <property type="entry name" value="MFS_1"/>
    <property type="match status" value="1"/>
</dbReference>
<dbReference type="PANTHER" id="PTHR43791:SF29">
    <property type="entry name" value="MAJOR FACILITATOR SUPERFAMILY (MFS) PROFILE DOMAIN-CONTAINING PROTEIN"/>
    <property type="match status" value="1"/>
</dbReference>
<evidence type="ECO:0000313" key="7">
    <source>
        <dbReference type="EMBL" id="AAS53600.1"/>
    </source>
</evidence>
<dbReference type="EMBL" id="AE016819">
    <property type="protein sequence ID" value="AAS53600.1"/>
    <property type="molecule type" value="Genomic_DNA"/>
</dbReference>
<dbReference type="PANTHER" id="PTHR43791">
    <property type="entry name" value="PERMEASE-RELATED"/>
    <property type="match status" value="1"/>
</dbReference>
<dbReference type="OrthoDB" id="1935484at2759"/>
<comment type="subcellular location">
    <subcellularLocation>
        <location evidence="1">Membrane</location>
        <topology evidence="1">Multi-pass membrane protein</topology>
    </subcellularLocation>
</comment>
<dbReference type="FunCoup" id="Q753U6">
    <property type="interactions" value="70"/>
</dbReference>
<keyword evidence="4 6" id="KW-1133">Transmembrane helix</keyword>
<evidence type="ECO:0000256" key="6">
    <source>
        <dbReference type="SAM" id="Phobius"/>
    </source>
</evidence>
<dbReference type="RefSeq" id="NP_985776.1">
    <property type="nucleotide sequence ID" value="NM_211130.1"/>
</dbReference>
<feature type="transmembrane region" description="Helical" evidence="6">
    <location>
        <begin position="203"/>
        <end position="223"/>
    </location>
</feature>
<protein>
    <submittedName>
        <fullName evidence="7">AFR229Cp</fullName>
    </submittedName>
</protein>
<keyword evidence="5 6" id="KW-0472">Membrane</keyword>
<dbReference type="InterPro" id="IPR011701">
    <property type="entry name" value="MFS"/>
</dbReference>
<reference evidence="8" key="2">
    <citation type="journal article" date="2013" name="G3 (Bethesda)">
        <title>Genomes of Ashbya fungi isolated from insects reveal four mating-type loci, numerous translocations, lack of transposons, and distinct gene duplications.</title>
        <authorList>
            <person name="Dietrich F.S."/>
            <person name="Voegeli S."/>
            <person name="Kuo S."/>
            <person name="Philippsen P."/>
        </authorList>
    </citation>
    <scope>GENOME REANNOTATION</scope>
    <source>
        <strain evidence="8">ATCC 10895 / CBS 109.51 / FGSC 9923 / NRRL Y-1056</strain>
    </source>
</reference>
<evidence type="ECO:0000256" key="1">
    <source>
        <dbReference type="ARBA" id="ARBA00004141"/>
    </source>
</evidence>
<feature type="transmembrane region" description="Helical" evidence="6">
    <location>
        <begin position="348"/>
        <end position="368"/>
    </location>
</feature>
<feature type="transmembrane region" description="Helical" evidence="6">
    <location>
        <begin position="411"/>
        <end position="430"/>
    </location>
</feature>
<keyword evidence="3 6" id="KW-0812">Transmembrane</keyword>
<dbReference type="Gene3D" id="1.20.1250.20">
    <property type="entry name" value="MFS general substrate transporter like domains"/>
    <property type="match status" value="2"/>
</dbReference>
<evidence type="ECO:0000313" key="8">
    <source>
        <dbReference type="Proteomes" id="UP000000591"/>
    </source>
</evidence>
<dbReference type="InterPro" id="IPR036259">
    <property type="entry name" value="MFS_trans_sf"/>
</dbReference>
<accession>Q753U6</accession>
<keyword evidence="8" id="KW-1185">Reference proteome</keyword>
<dbReference type="AlphaFoldDB" id="Q753U6"/>
<dbReference type="HOGENOM" id="CLU_001265_2_2_1"/>
<dbReference type="FunFam" id="1.20.1250.20:FF:000247">
    <property type="entry name" value="MFS general substrate transporter"/>
    <property type="match status" value="1"/>
</dbReference>
<name>Q753U6_EREGS</name>
<dbReference type="SUPFAM" id="SSF103473">
    <property type="entry name" value="MFS general substrate transporter"/>
    <property type="match status" value="1"/>
</dbReference>
<organism evidence="7 8">
    <name type="scientific">Eremothecium gossypii (strain ATCC 10895 / CBS 109.51 / FGSC 9923 / NRRL Y-1056)</name>
    <name type="common">Yeast</name>
    <name type="synonym">Ashbya gossypii</name>
    <dbReference type="NCBI Taxonomy" id="284811"/>
    <lineage>
        <taxon>Eukaryota</taxon>
        <taxon>Fungi</taxon>
        <taxon>Dikarya</taxon>
        <taxon>Ascomycota</taxon>
        <taxon>Saccharomycotina</taxon>
        <taxon>Saccharomycetes</taxon>
        <taxon>Saccharomycetales</taxon>
        <taxon>Saccharomycetaceae</taxon>
        <taxon>Eremothecium</taxon>
    </lineage>
</organism>
<keyword evidence="2" id="KW-0813">Transport</keyword>
<feature type="transmembrane region" description="Helical" evidence="6">
    <location>
        <begin position="235"/>
        <end position="257"/>
    </location>
</feature>
<evidence type="ECO:0000256" key="5">
    <source>
        <dbReference type="ARBA" id="ARBA00023136"/>
    </source>
</evidence>
<dbReference type="InParanoid" id="Q753U6"/>
<evidence type="ECO:0000256" key="3">
    <source>
        <dbReference type="ARBA" id="ARBA00022692"/>
    </source>
</evidence>
<feature type="transmembrane region" description="Helical" evidence="6">
    <location>
        <begin position="172"/>
        <end position="191"/>
    </location>
</feature>
<feature type="transmembrane region" description="Helical" evidence="6">
    <location>
        <begin position="380"/>
        <end position="399"/>
    </location>
</feature>
<dbReference type="KEGG" id="ago:AGOS_AFR229C"/>
<evidence type="ECO:0000256" key="4">
    <source>
        <dbReference type="ARBA" id="ARBA00022989"/>
    </source>
</evidence>
<dbReference type="FunFam" id="1.20.1250.20:FF:000106">
    <property type="entry name" value="MFS transporter, putative"/>
    <property type="match status" value="1"/>
</dbReference>
<dbReference type="Proteomes" id="UP000000591">
    <property type="component" value="Chromosome VI"/>
</dbReference>
<proteinExistence type="predicted"/>
<dbReference type="GeneID" id="4622039"/>
<dbReference type="eggNOG" id="KOG2533">
    <property type="taxonomic scope" value="Eukaryota"/>
</dbReference>
<reference evidence="7 8" key="1">
    <citation type="journal article" date="2004" name="Science">
        <title>The Ashbya gossypii genome as a tool for mapping the ancient Saccharomyces cerevisiae genome.</title>
        <authorList>
            <person name="Dietrich F.S."/>
            <person name="Voegeli S."/>
            <person name="Brachat S."/>
            <person name="Lerch A."/>
            <person name="Gates K."/>
            <person name="Steiner S."/>
            <person name="Mohr C."/>
            <person name="Pohlmann R."/>
            <person name="Luedi P."/>
            <person name="Choi S."/>
            <person name="Wing R.A."/>
            <person name="Flavier A."/>
            <person name="Gaffney T.D."/>
            <person name="Philippsen P."/>
        </authorList>
    </citation>
    <scope>NUCLEOTIDE SEQUENCE [LARGE SCALE GENOMIC DNA]</scope>
    <source>
        <strain evidence="8">ATCC 10895 / CBS 109.51 / FGSC 9923 / NRRL Y-1056</strain>
    </source>
</reference>
<feature type="transmembrane region" description="Helical" evidence="6">
    <location>
        <begin position="476"/>
        <end position="495"/>
    </location>
</feature>
<sequence>MESTRGLNKDNFDVWSEVSSREATKLNPFDDPFVADYYRKVYEDAKYECRKAFDPQLTWTHEEERKLVRKLDLRVALTSCVLFAALQIDRGNLGQAVADNMLDDIKMNTNDYNLGNQLFYVFFLLAEVPSQLISKKLGPDIFIPIQMVAWSVVAMSQAALSNKTGYLITRSVIGLLEGGFIADLVLWLSYFYTATELPIRLSFFWTTMSLVEVCTSLLAFLLFRLRGIAGLTGWQWLFLLEGLLTLIIGLSGFYLMVPSAVQTKNMLHPQGWFTEREELIVVNRVLRDDPSKGDMHNRQALTPKLIWQALTDYDLWPIYVIGLVHYLPDGTVSPYLTLTLKSVGFSKFTVQLLAIPRSIIFIIFLLGITRFSEKISQRALLGLIPSVWNTTLLGLLRWWSGSLVKAWPTYTILTLLLGAPYIHAICVSWASRNSNSIKTRAISAAVYNMFVQMGSIISNQLYREDDAPLYHRGNEILFWIMATNIPLFILVKLYYMHRNKSRDKKWNSMTECQQRAYIVNTTDKGNKRLDFRFAH</sequence>
<evidence type="ECO:0000256" key="2">
    <source>
        <dbReference type="ARBA" id="ARBA00022448"/>
    </source>
</evidence>